<evidence type="ECO:0000256" key="3">
    <source>
        <dbReference type="ARBA" id="ARBA00022729"/>
    </source>
</evidence>
<evidence type="ECO:0000256" key="5">
    <source>
        <dbReference type="SAM" id="MobiDB-lite"/>
    </source>
</evidence>
<feature type="region of interest" description="Disordered" evidence="5">
    <location>
        <begin position="1"/>
        <end position="38"/>
    </location>
</feature>
<reference evidence="6 7" key="1">
    <citation type="submission" date="2019-07" db="EMBL/GenBank/DDBJ databases">
        <title>Georgenia wutianyii sp. nov. and Georgenia *** sp. nov. isolated from plateau pika (Ochotona curzoniae) in the Qinghai-Tibet plateau of China.</title>
        <authorList>
            <person name="Tian Z."/>
        </authorList>
    </citation>
    <scope>NUCLEOTIDE SEQUENCE [LARGE SCALE GENOMIC DNA]</scope>
    <source>
        <strain evidence="6 7">Z446</strain>
    </source>
</reference>
<evidence type="ECO:0000256" key="2">
    <source>
        <dbReference type="ARBA" id="ARBA00022723"/>
    </source>
</evidence>
<dbReference type="GO" id="GO:0030973">
    <property type="term" value="F:molybdate ion binding"/>
    <property type="evidence" value="ECO:0007669"/>
    <property type="project" value="TreeGrafter"/>
</dbReference>
<keyword evidence="4" id="KW-0500">Molybdenum</keyword>
<keyword evidence="2 4" id="KW-0479">Metal-binding</keyword>
<dbReference type="Gene3D" id="3.40.190.10">
    <property type="entry name" value="Periplasmic binding protein-like II"/>
    <property type="match status" value="2"/>
</dbReference>
<dbReference type="AlphaFoldDB" id="A0A552WWY3"/>
<dbReference type="PANTHER" id="PTHR30632:SF0">
    <property type="entry name" value="SULFATE-BINDING PROTEIN"/>
    <property type="match status" value="1"/>
</dbReference>
<protein>
    <submittedName>
        <fullName evidence="6">Molybdate ABC transporter substrate-binding protein</fullName>
    </submittedName>
</protein>
<proteinExistence type="inferred from homology"/>
<dbReference type="PANTHER" id="PTHR30632">
    <property type="entry name" value="MOLYBDATE-BINDING PERIPLASMIC PROTEIN"/>
    <property type="match status" value="1"/>
</dbReference>
<evidence type="ECO:0000313" key="7">
    <source>
        <dbReference type="Proteomes" id="UP000318693"/>
    </source>
</evidence>
<comment type="similarity">
    <text evidence="1">Belongs to the bacterial solute-binding protein ModA family.</text>
</comment>
<dbReference type="InterPro" id="IPR005950">
    <property type="entry name" value="ModA"/>
</dbReference>
<dbReference type="EMBL" id="VJXR01000003">
    <property type="protein sequence ID" value="TRW47338.1"/>
    <property type="molecule type" value="Genomic_DNA"/>
</dbReference>
<comment type="caution">
    <text evidence="6">The sequence shown here is derived from an EMBL/GenBank/DDBJ whole genome shotgun (WGS) entry which is preliminary data.</text>
</comment>
<evidence type="ECO:0000313" key="6">
    <source>
        <dbReference type="EMBL" id="TRW47338.1"/>
    </source>
</evidence>
<evidence type="ECO:0000256" key="1">
    <source>
        <dbReference type="ARBA" id="ARBA00009175"/>
    </source>
</evidence>
<sequence>MLALAACGGTNGTDEPADGVSGTGDTSEATATPAEDAPSGELTVFAAASLNKVFEELGTVVEQAHPEVSVTFSFAGSSDLVSQILAGAPADVLATANESTMTQAVEGGAVAGEPTVFAENVLTLVVPAGNPARVTGLDASLDGAALVVCAPQVPCGAATVALAELMGVTLNPVSEESAVTDVLGKVTSGQADAGLVYSTDAAGAGDAIEVIEVPEADQVVNRYPVAVLEGSQVPELAQLWVDTLTGEAGREILAGAGFRLP</sequence>
<feature type="binding site" evidence="4">
    <location>
        <position position="77"/>
    </location>
    <ligand>
        <name>molybdate</name>
        <dbReference type="ChEBI" id="CHEBI:36264"/>
    </ligand>
</feature>
<feature type="binding site" evidence="4">
    <location>
        <position position="49"/>
    </location>
    <ligand>
        <name>molybdate</name>
        <dbReference type="ChEBI" id="CHEBI:36264"/>
    </ligand>
</feature>
<feature type="binding site" evidence="4">
    <location>
        <position position="197"/>
    </location>
    <ligand>
        <name>molybdate</name>
        <dbReference type="ChEBI" id="CHEBI:36264"/>
    </ligand>
</feature>
<dbReference type="InterPro" id="IPR050682">
    <property type="entry name" value="ModA/WtpA"/>
</dbReference>
<dbReference type="Pfam" id="PF13531">
    <property type="entry name" value="SBP_bac_11"/>
    <property type="match status" value="1"/>
</dbReference>
<dbReference type="NCBIfam" id="TIGR01256">
    <property type="entry name" value="modA"/>
    <property type="match status" value="1"/>
</dbReference>
<dbReference type="PIRSF" id="PIRSF004846">
    <property type="entry name" value="ModA"/>
    <property type="match status" value="1"/>
</dbReference>
<dbReference type="GO" id="GO:0015689">
    <property type="term" value="P:molybdate ion transport"/>
    <property type="evidence" value="ECO:0007669"/>
    <property type="project" value="InterPro"/>
</dbReference>
<dbReference type="SUPFAM" id="SSF53850">
    <property type="entry name" value="Periplasmic binding protein-like II"/>
    <property type="match status" value="1"/>
</dbReference>
<dbReference type="GO" id="GO:0046872">
    <property type="term" value="F:metal ion binding"/>
    <property type="evidence" value="ECO:0007669"/>
    <property type="project" value="UniProtKB-KW"/>
</dbReference>
<keyword evidence="7" id="KW-1185">Reference proteome</keyword>
<dbReference type="Proteomes" id="UP000318693">
    <property type="component" value="Unassembled WGS sequence"/>
</dbReference>
<keyword evidence="3" id="KW-0732">Signal</keyword>
<organism evidence="6 7">
    <name type="scientific">Georgenia yuyongxinii</name>
    <dbReference type="NCBI Taxonomy" id="2589797"/>
    <lineage>
        <taxon>Bacteria</taxon>
        <taxon>Bacillati</taxon>
        <taxon>Actinomycetota</taxon>
        <taxon>Actinomycetes</taxon>
        <taxon>Micrococcales</taxon>
        <taxon>Bogoriellaceae</taxon>
        <taxon>Georgenia</taxon>
    </lineage>
</organism>
<evidence type="ECO:0000256" key="4">
    <source>
        <dbReference type="PIRSR" id="PIRSR004846-1"/>
    </source>
</evidence>
<name>A0A552WWY3_9MICO</name>
<gene>
    <name evidence="6" type="primary">modA</name>
    <name evidence="6" type="ORF">FJ693_01760</name>
</gene>
<accession>A0A552WWY3</accession>
<feature type="binding site" evidence="4">
    <location>
        <position position="179"/>
    </location>
    <ligand>
        <name>molybdate</name>
        <dbReference type="ChEBI" id="CHEBI:36264"/>
    </ligand>
</feature>